<dbReference type="EMBL" id="GFPF01008943">
    <property type="protein sequence ID" value="MAA20089.1"/>
    <property type="molecule type" value="Transcribed_RNA"/>
</dbReference>
<name>A0A224YWI7_9ACAR</name>
<feature type="compositionally biased region" description="Low complexity" evidence="1">
    <location>
        <begin position="57"/>
        <end position="67"/>
    </location>
</feature>
<dbReference type="AlphaFoldDB" id="A0A224YWI7"/>
<sequence length="127" mass="14265">MVFIGELSVCPVKHRKPNQHVERVPKVVHMTPISRSKVHIGQSGRCANERPMEHHASPTAAAHSPPAMHRHKCGCHPAPHETETLPRHKDQATREIVEALHTRKRGRDCVSQPSIPPHDKEPEPPDK</sequence>
<feature type="region of interest" description="Disordered" evidence="1">
    <location>
        <begin position="32"/>
        <end position="127"/>
    </location>
</feature>
<feature type="compositionally biased region" description="Basic and acidic residues" evidence="1">
    <location>
        <begin position="117"/>
        <end position="127"/>
    </location>
</feature>
<proteinExistence type="predicted"/>
<evidence type="ECO:0000313" key="2">
    <source>
        <dbReference type="EMBL" id="MAA20089.1"/>
    </source>
</evidence>
<protein>
    <submittedName>
        <fullName evidence="2">Uncharacterized protein</fullName>
    </submittedName>
</protein>
<reference evidence="2" key="1">
    <citation type="journal article" date="2017" name="Parasit. Vectors">
        <title>Sialotranscriptomics of Rhipicephalus zambeziensis reveals intricate expression profiles of secretory proteins and suggests tight temporal transcriptional regulation during blood-feeding.</title>
        <authorList>
            <person name="de Castro M.H."/>
            <person name="de Klerk D."/>
            <person name="Pienaar R."/>
            <person name="Rees D.J.G."/>
            <person name="Mans B.J."/>
        </authorList>
    </citation>
    <scope>NUCLEOTIDE SEQUENCE</scope>
    <source>
        <tissue evidence="2">Salivary glands</tissue>
    </source>
</reference>
<feature type="compositionally biased region" description="Basic and acidic residues" evidence="1">
    <location>
        <begin position="78"/>
        <end position="101"/>
    </location>
</feature>
<feature type="compositionally biased region" description="Basic and acidic residues" evidence="1">
    <location>
        <begin position="47"/>
        <end position="56"/>
    </location>
</feature>
<organism evidence="2">
    <name type="scientific">Rhipicephalus zambeziensis</name>
    <dbReference type="NCBI Taxonomy" id="60191"/>
    <lineage>
        <taxon>Eukaryota</taxon>
        <taxon>Metazoa</taxon>
        <taxon>Ecdysozoa</taxon>
        <taxon>Arthropoda</taxon>
        <taxon>Chelicerata</taxon>
        <taxon>Arachnida</taxon>
        <taxon>Acari</taxon>
        <taxon>Parasitiformes</taxon>
        <taxon>Ixodida</taxon>
        <taxon>Ixodoidea</taxon>
        <taxon>Ixodidae</taxon>
        <taxon>Rhipicephalinae</taxon>
        <taxon>Rhipicephalus</taxon>
        <taxon>Rhipicephalus</taxon>
    </lineage>
</organism>
<evidence type="ECO:0000256" key="1">
    <source>
        <dbReference type="SAM" id="MobiDB-lite"/>
    </source>
</evidence>
<accession>A0A224YWI7</accession>